<dbReference type="Gene3D" id="3.30.230.10">
    <property type="match status" value="1"/>
</dbReference>
<name>A0A1L8CVY8_9THEO</name>
<dbReference type="InterPro" id="IPR020568">
    <property type="entry name" value="Ribosomal_Su5_D2-typ_SF"/>
</dbReference>
<sequence length="219" mass="23513">MLSKVHTIALNGINGEIVEVEVDINRGLPGMEVVGLPDTAVKEARERVKSAIKNSGFDFPIARITINLAPADLKKEGSHFDLPIALGILAASEQLNADLSPYIFLGELSLEGQVREVDGVLPSVLAVRGKVPKAVVPYNNRMEGALVSGVEVYGVKSLREIVAFLSGEEELKPEKPLDITEIVREKPDEELDFADVAGQAVAKRALKIAAAGNHNCLML</sequence>
<dbReference type="RefSeq" id="WP_075859486.1">
    <property type="nucleotide sequence ID" value="NZ_BDJK01000025.1"/>
</dbReference>
<accession>A0A1L8CVY8</accession>
<dbReference type="InterPro" id="IPR000523">
    <property type="entry name" value="Mg_chelatse_chII-like_cat_dom"/>
</dbReference>
<dbReference type="GO" id="GO:0005524">
    <property type="term" value="F:ATP binding"/>
    <property type="evidence" value="ECO:0007669"/>
    <property type="project" value="InterPro"/>
</dbReference>
<dbReference type="OrthoDB" id="9813147at2"/>
<dbReference type="AlphaFoldDB" id="A0A1L8CVY8"/>
<proteinExistence type="predicted"/>
<dbReference type="EMBL" id="BDJK01000025">
    <property type="protein sequence ID" value="GAV23034.1"/>
    <property type="molecule type" value="Genomic_DNA"/>
</dbReference>
<protein>
    <recommendedName>
        <fullName evidence="1">Magnesium chelatase ChlI-like catalytic domain-containing protein</fullName>
    </recommendedName>
</protein>
<organism evidence="2 3">
    <name type="scientific">Carboxydothermus pertinax</name>
    <dbReference type="NCBI Taxonomy" id="870242"/>
    <lineage>
        <taxon>Bacteria</taxon>
        <taxon>Bacillati</taxon>
        <taxon>Bacillota</taxon>
        <taxon>Clostridia</taxon>
        <taxon>Thermoanaerobacterales</taxon>
        <taxon>Thermoanaerobacteraceae</taxon>
        <taxon>Carboxydothermus</taxon>
    </lineage>
</organism>
<dbReference type="Pfam" id="PF01078">
    <property type="entry name" value="Mg_chelatase"/>
    <property type="match status" value="1"/>
</dbReference>
<evidence type="ECO:0000259" key="1">
    <source>
        <dbReference type="Pfam" id="PF01078"/>
    </source>
</evidence>
<dbReference type="InterPro" id="IPR014721">
    <property type="entry name" value="Ribsml_uS5_D2-typ_fold_subgr"/>
</dbReference>
<keyword evidence="3" id="KW-1185">Reference proteome</keyword>
<dbReference type="SUPFAM" id="SSF54211">
    <property type="entry name" value="Ribosomal protein S5 domain 2-like"/>
    <property type="match status" value="1"/>
</dbReference>
<evidence type="ECO:0000313" key="2">
    <source>
        <dbReference type="EMBL" id="GAV23034.1"/>
    </source>
</evidence>
<gene>
    <name evidence="2" type="ORF">cpu_15440</name>
</gene>
<dbReference type="Proteomes" id="UP000187485">
    <property type="component" value="Unassembled WGS sequence"/>
</dbReference>
<comment type="caution">
    <text evidence="2">The sequence shown here is derived from an EMBL/GenBank/DDBJ whole genome shotgun (WGS) entry which is preliminary data.</text>
</comment>
<reference evidence="3" key="1">
    <citation type="submission" date="2016-12" db="EMBL/GenBank/DDBJ databases">
        <title>Draft Genome Sequences od Carboxydothermus pertinax and islandicus, Hydrogenogenic Carboxydotrophic Bacteria.</title>
        <authorList>
            <person name="Fukuyama Y."/>
            <person name="Ohmae K."/>
            <person name="Yoneda Y."/>
            <person name="Yoshida T."/>
            <person name="Sako Y."/>
        </authorList>
    </citation>
    <scope>NUCLEOTIDE SEQUENCE [LARGE SCALE GENOMIC DNA]</scope>
    <source>
        <strain evidence="3">Ug1</strain>
    </source>
</reference>
<feature type="domain" description="Magnesium chelatase ChlI-like catalytic" evidence="1">
    <location>
        <begin position="192"/>
        <end position="219"/>
    </location>
</feature>
<dbReference type="STRING" id="870242.cpu_15440"/>
<dbReference type="Pfam" id="PF13541">
    <property type="entry name" value="ChlI"/>
    <property type="match status" value="1"/>
</dbReference>
<evidence type="ECO:0000313" key="3">
    <source>
        <dbReference type="Proteomes" id="UP000187485"/>
    </source>
</evidence>